<keyword evidence="7" id="KW-1185">Reference proteome</keyword>
<evidence type="ECO:0000256" key="3">
    <source>
        <dbReference type="PROSITE-ProRule" id="PRU00023"/>
    </source>
</evidence>
<name>A0AAV5RRE3_STABA</name>
<gene>
    <name evidence="6" type="ORF">DASB73_041490</name>
</gene>
<reference evidence="6 7" key="1">
    <citation type="journal article" date="2023" name="Elife">
        <title>Identification of key yeast species and microbe-microbe interactions impacting larval growth of Drosophila in the wild.</title>
        <authorList>
            <person name="Mure A."/>
            <person name="Sugiura Y."/>
            <person name="Maeda R."/>
            <person name="Honda K."/>
            <person name="Sakurai N."/>
            <person name="Takahashi Y."/>
            <person name="Watada M."/>
            <person name="Katoh T."/>
            <person name="Gotoh A."/>
            <person name="Gotoh Y."/>
            <person name="Taniguchi I."/>
            <person name="Nakamura K."/>
            <person name="Hayashi T."/>
            <person name="Katayama T."/>
            <person name="Uemura T."/>
            <person name="Hattori Y."/>
        </authorList>
    </citation>
    <scope>NUCLEOTIDE SEQUENCE [LARGE SCALE GENOMIC DNA]</scope>
    <source>
        <strain evidence="6 7">SB-73</strain>
    </source>
</reference>
<comment type="caution">
    <text evidence="6">The sequence shown here is derived from an EMBL/GenBank/DDBJ whole genome shotgun (WGS) entry which is preliminary data.</text>
</comment>
<dbReference type="InterPro" id="IPR030395">
    <property type="entry name" value="GP_PDE_dom"/>
</dbReference>
<protein>
    <submittedName>
        <fullName evidence="6">Pho81 protein</fullName>
    </submittedName>
</protein>
<keyword evidence="2 3" id="KW-0040">ANK repeat</keyword>
<dbReference type="InterPro" id="IPR017946">
    <property type="entry name" value="PLC-like_Pdiesterase_TIM-brl"/>
</dbReference>
<dbReference type="Gene3D" id="1.25.40.20">
    <property type="entry name" value="Ankyrin repeat-containing domain"/>
    <property type="match status" value="2"/>
</dbReference>
<evidence type="ECO:0000259" key="4">
    <source>
        <dbReference type="PROSITE" id="PS51382"/>
    </source>
</evidence>
<proteinExistence type="predicted"/>
<feature type="domain" description="GP-PDE" evidence="5">
    <location>
        <begin position="768"/>
        <end position="1030"/>
    </location>
</feature>
<keyword evidence="1" id="KW-0677">Repeat</keyword>
<dbReference type="InterPro" id="IPR004331">
    <property type="entry name" value="SPX_dom"/>
</dbReference>
<evidence type="ECO:0000313" key="6">
    <source>
        <dbReference type="EMBL" id="GMM53186.1"/>
    </source>
</evidence>
<evidence type="ECO:0000256" key="2">
    <source>
        <dbReference type="ARBA" id="ARBA00023043"/>
    </source>
</evidence>
<dbReference type="AlphaFoldDB" id="A0AAV5RRE3"/>
<dbReference type="PANTHER" id="PTHR24198:SF165">
    <property type="entry name" value="ANKYRIN REPEAT-CONTAINING PROTEIN-RELATED"/>
    <property type="match status" value="1"/>
</dbReference>
<feature type="repeat" description="ANK" evidence="3">
    <location>
        <begin position="516"/>
        <end position="548"/>
    </location>
</feature>
<dbReference type="GO" id="GO:0006629">
    <property type="term" value="P:lipid metabolic process"/>
    <property type="evidence" value="ECO:0007669"/>
    <property type="project" value="InterPro"/>
</dbReference>
<dbReference type="GO" id="GO:0008081">
    <property type="term" value="F:phosphoric diester hydrolase activity"/>
    <property type="evidence" value="ECO:0007669"/>
    <property type="project" value="InterPro"/>
</dbReference>
<dbReference type="PROSITE" id="PS50297">
    <property type="entry name" value="ANK_REP_REGION"/>
    <property type="match status" value="2"/>
</dbReference>
<dbReference type="EMBL" id="BTGC01000008">
    <property type="protein sequence ID" value="GMM53186.1"/>
    <property type="molecule type" value="Genomic_DNA"/>
</dbReference>
<dbReference type="CDD" id="cd14483">
    <property type="entry name" value="SPX_PHO81_NUC-2_like"/>
    <property type="match status" value="1"/>
</dbReference>
<feature type="repeat" description="ANK" evidence="3">
    <location>
        <begin position="482"/>
        <end position="514"/>
    </location>
</feature>
<dbReference type="InterPro" id="IPR002110">
    <property type="entry name" value="Ankyrin_rpt"/>
</dbReference>
<evidence type="ECO:0000256" key="1">
    <source>
        <dbReference type="ARBA" id="ARBA00022737"/>
    </source>
</evidence>
<feature type="domain" description="SPX" evidence="4">
    <location>
        <begin position="1"/>
        <end position="158"/>
    </location>
</feature>
<dbReference type="Pfam" id="PF03105">
    <property type="entry name" value="SPX"/>
    <property type="match status" value="1"/>
</dbReference>
<evidence type="ECO:0000259" key="5">
    <source>
        <dbReference type="PROSITE" id="PS51704"/>
    </source>
</evidence>
<dbReference type="Gene3D" id="3.20.20.190">
    <property type="entry name" value="Phosphatidylinositol (PI) phosphodiesterase"/>
    <property type="match status" value="1"/>
</dbReference>
<organism evidence="6 7">
    <name type="scientific">Starmerella bacillaris</name>
    <name type="common">Yeast</name>
    <name type="synonym">Candida zemplinina</name>
    <dbReference type="NCBI Taxonomy" id="1247836"/>
    <lineage>
        <taxon>Eukaryota</taxon>
        <taxon>Fungi</taxon>
        <taxon>Dikarya</taxon>
        <taxon>Ascomycota</taxon>
        <taxon>Saccharomycotina</taxon>
        <taxon>Dipodascomycetes</taxon>
        <taxon>Dipodascales</taxon>
        <taxon>Trichomonascaceae</taxon>
        <taxon>Starmerella</taxon>
    </lineage>
</organism>
<sequence length="1030" mass="115138">MKFAKYLAKRHLDLPEYAPYLIDYKGMKKLIKQLASDTSDERGEESRYERLQHNRSTFFFQLERELEKITTFYNQKQSELSARLDTLIQKRTVFATGAMGAVQRDSIAYISLHEGLQRFRRDLRQLEQFVELNATGFSKVLKKWDKQSRSNTKELYLSSAIEVQPMFNREELVRLSDISNACLMQIEQLSSDNSVIFETERIQPYPVALDDASHDFFQEFMNFAKTYVADDPEMRHNMDVWLLELTSSSAANTVLDLTTNSLQTGTLMETDSKVAQAFNPPSDMTAQHITRLLLRALPTLASDDSIMALWNTGLIDVTMTDEVAQRSILHLCASYNHLSKEAVSEKSMGTCAPREITRTAIFKAALASKGIDVNALDAYGRTALHCLAIHNRRDFLKDLFEYPIEVNRKDADNLTALHYSIFHNYLGLVEDLLQMGASTSGSDLDAGNSYIPLNFACQHGAYNAAVLLLRMRSDDPMIADAEGLFPLHIVARAGYASFVPLLVNAGADVDLKDKLNGWTPLIYASSEGNPRVVAALLEANASHLILDDEGRSALFYAAWEGHPSCLKQLSAALGSGAKDISHILPPGGNMAPEKIDATILEDMNISQKNLVDIPDLMLPPPIMPLKRYGHNFLDSKKIILQLRDVSINFYEDRRGLSAGHLTIATSSTKDSIPRNLELPVPPAESTQTFEIYKLEKFSLTFEVLPTFGTKPLGKAVAPASIFSKESFEESSSHRIVEVVLMNPIMRPIGTLRFSFVIVKPYPGRVLDVQKYDTYWKSTLRPVPSLSFVTASSLHGTYRRVEVTLTKDLRPIIMDMLFNLTPTIQVPTALFTYDELTELLNEKPRLLEDELADGTRMNIHVKYPTICESVQMRASWAPMNDYVDGVLRVVFNAARLAKSTQSLVFSTSHPEVCAMLNWKQPNYPVLFCAPAMRADGRYTSANRVEISETPLGELEVCKSLREACNYASTNNIMGIVAPADILALVPAVIPSVRAMGLVLVAEEMRPNEVLPDGVDGTLCQNSLEFPNSVDM</sequence>
<dbReference type="PANTHER" id="PTHR24198">
    <property type="entry name" value="ANKYRIN REPEAT AND PROTEIN KINASE DOMAIN-CONTAINING PROTEIN"/>
    <property type="match status" value="1"/>
</dbReference>
<dbReference type="InterPro" id="IPR057506">
    <property type="entry name" value="C2_GPCPD1"/>
</dbReference>
<dbReference type="PROSITE" id="PS50088">
    <property type="entry name" value="ANK_REPEAT"/>
    <property type="match status" value="3"/>
</dbReference>
<dbReference type="Proteomes" id="UP001362899">
    <property type="component" value="Unassembled WGS sequence"/>
</dbReference>
<accession>A0AAV5RRE3</accession>
<dbReference type="Pfam" id="PF25329">
    <property type="entry name" value="C2_GDE1"/>
    <property type="match status" value="1"/>
</dbReference>
<dbReference type="SUPFAM" id="SSF51695">
    <property type="entry name" value="PLC-like phosphodiesterases"/>
    <property type="match status" value="1"/>
</dbReference>
<dbReference type="SUPFAM" id="SSF48403">
    <property type="entry name" value="Ankyrin repeat"/>
    <property type="match status" value="1"/>
</dbReference>
<feature type="repeat" description="ANK" evidence="3">
    <location>
        <begin position="412"/>
        <end position="444"/>
    </location>
</feature>
<dbReference type="InterPro" id="IPR036770">
    <property type="entry name" value="Ankyrin_rpt-contain_sf"/>
</dbReference>
<dbReference type="PROSITE" id="PS51382">
    <property type="entry name" value="SPX"/>
    <property type="match status" value="1"/>
</dbReference>
<evidence type="ECO:0000313" key="7">
    <source>
        <dbReference type="Proteomes" id="UP001362899"/>
    </source>
</evidence>
<dbReference type="Pfam" id="PF12796">
    <property type="entry name" value="Ank_2"/>
    <property type="match status" value="2"/>
</dbReference>
<dbReference type="PROSITE" id="PS51704">
    <property type="entry name" value="GP_PDE"/>
    <property type="match status" value="1"/>
</dbReference>
<dbReference type="SMART" id="SM00248">
    <property type="entry name" value="ANK"/>
    <property type="match status" value="6"/>
</dbReference>